<dbReference type="SMART" id="SM01244">
    <property type="entry name" value="IRS"/>
    <property type="match status" value="1"/>
</dbReference>
<dbReference type="GO" id="GO:0051015">
    <property type="term" value="F:actin filament binding"/>
    <property type="evidence" value="ECO:0007669"/>
    <property type="project" value="InterPro"/>
</dbReference>
<protein>
    <recommendedName>
        <fullName evidence="10">Talin</fullName>
    </recommendedName>
</protein>
<keyword evidence="4" id="KW-0175">Coiled coil</keyword>
<evidence type="ECO:0000256" key="2">
    <source>
        <dbReference type="ARBA" id="ARBA00022490"/>
    </source>
</evidence>
<evidence type="ECO:0000313" key="9">
    <source>
        <dbReference type="Proteomes" id="UP000677054"/>
    </source>
</evidence>
<evidence type="ECO:0000259" key="7">
    <source>
        <dbReference type="PROSITE" id="PS50945"/>
    </source>
</evidence>
<reference evidence="8" key="1">
    <citation type="submission" date="2020-11" db="EMBL/GenBank/DDBJ databases">
        <authorList>
            <person name="Tran Van P."/>
        </authorList>
    </citation>
    <scope>NUCLEOTIDE SEQUENCE</scope>
</reference>
<dbReference type="CDD" id="cd12150">
    <property type="entry name" value="talin-RS"/>
    <property type="match status" value="1"/>
</dbReference>
<dbReference type="InterPro" id="IPR035964">
    <property type="entry name" value="I/LWEQ_dom_sf"/>
</dbReference>
<dbReference type="InterPro" id="IPR049108">
    <property type="entry name" value="Talin_R4"/>
</dbReference>
<dbReference type="Gene3D" id="1.20.1410.10">
    <property type="entry name" value="I/LWEQ domain"/>
    <property type="match status" value="1"/>
</dbReference>
<dbReference type="Gene3D" id="2.30.29.30">
    <property type="entry name" value="Pleckstrin-homology domain (PH domain)/Phosphotyrosine-binding domain (PTB)"/>
    <property type="match status" value="1"/>
</dbReference>
<dbReference type="PROSITE" id="PS50057">
    <property type="entry name" value="FERM_3"/>
    <property type="match status" value="1"/>
</dbReference>
<feature type="compositionally biased region" description="Basic and acidic residues" evidence="5">
    <location>
        <begin position="2514"/>
        <end position="2540"/>
    </location>
</feature>
<dbReference type="InterPro" id="IPR000299">
    <property type="entry name" value="FERM_domain"/>
</dbReference>
<dbReference type="FunFam" id="1.20.1410.10:FF:000001">
    <property type="entry name" value="Talin 2"/>
    <property type="match status" value="1"/>
</dbReference>
<dbReference type="Proteomes" id="UP000677054">
    <property type="component" value="Unassembled WGS sequence"/>
</dbReference>
<feature type="compositionally biased region" description="Polar residues" evidence="5">
    <location>
        <begin position="2541"/>
        <end position="2560"/>
    </location>
</feature>
<gene>
    <name evidence="8" type="ORF">DSTB1V02_LOCUS3691</name>
</gene>
<sequence length="2710" mass="293908">MEFQDTMQVYDACKLIWEETVDSVPNLGDAKDYGLFLSDGDPKKGVWLEPSRTLNYYMLRGGDVLEYRKKLRRMKIRMLDWTVKTMMVDDSQTIANHMVTICTKIGITNHDEYSLVREKEEKENEKPHHHSSFSALALKKRKEGDKEIDLKMEHLKKKLKTEDEIQWVDHNKTLREQGIKDTETLLLKRKYFFSDRNIDERDPVQLNLLYVQCRDAIIDGTHPVTEEKAFQFAGLQCQVQLGSHDEKKHRPGLFETREFLPRSYTKLKNSEKRIFAEHMKHRGITEVEAKVQYTKLARSLPTYGVAFFLVKEKMKGKNKLVPCLLGITKESVLRLDDKTKETIKTHPLTTLKRWGVTPNTLTLDFGDYSEGCYSVRTTEGEQITQLISGYIDIILKMRKGKDHFDMDGDEGSTMVEECVSPQRATTIQHQSPQDSLHIYTNSVAKPALLRDVGGISNGQKAIQLAERDLETRAEIPSLGTDLASRKWRQRTLDTNKQNVRSQVAATNAATAQLATLTGDEVDENAVGAAISTIVSNLPEMMKGVKIIAALTDDERQGEGFIEAARKLCAAFSDLLRAAEPEAKESRQNLLGAVSRVGEASEKLISTVQEKDGDSENQEMLFGLAKAVANATGALVLKAKAVASAAEDQDLRNRIIAAASQCAVATSQLVACSKVVASTIDDKACQDQLIEAAKRNVKAADGVIALCQDVTGVDETLLLDLRATATEVTRVFNDHLNQIKIGSGNQPKKPLGDGGIDRILAASDRLIASAGDSSEMVNQTRILTQAMTQLILAIKGEAHLLTDSDTKTHLLTAAKILADATARLVECAKAYASDPDDIEFQKALKQAAEDVRSAAIVATSDEQKEKLMKGLENAAKHAAAAGTQCISAVQASGPHNTNQASQVEMMQDCREVADHISKLVQVVKESTIRRDDANVQLNLIDASQQFLLLGDKLIASTKSVLPTVQDQAIHMQLSNSSKKLGSTLSDLRSTVTRAEEVCGSLEQDAALALIRGLHLELEEFHKAVQTGQLKPLPGETVESTALRLGTSSKSVGSAVTGLLTAASQADEHYTGKAARDAAHSLQDLADAVRGVAATSCDRLVQDQMIQETLKIMHQSIELIGEAHNARKDTNIPDKQKRLNDLARSISQSLSKCVNCLPGQKDVDEAIQVVSSASLGLDTSRLPPTEKSFSELRSEASGMASRLNDVSTEMVQAAKSPLQLAQTSKSFSTAFTDLMNTGLEMSSLTVDEILQREMVISLRSVSTCSSSLLHAAKTLSADPYAPNAKNALLNAARALTESINALLDLYTSAAPGQKECDNAIRSIQSIRPILDNPIEPINDTSYFECLDTLVEKSKSLGVGMANIENSAKKSEFVELNSSVSSISSSICCLIETAAQAAYLVGVSDPSSTEARPGIIDQNAIVSSAKAIHSVCQPIVSENATQYGIMESATVIAKHTGILSKACRMASTKTANQVTRLQFLQSATDVTNATAALVQDITAFDDDNGEANRLKCVEATRPLLEAVDNLIAFASSPEFVSTPARISPDARTSQEPIIDAGKSIISDSTSVIQAAKQLAMDPKDPTTLQALADHSKSVTDSIRKLVSTIQEKAPGLRECDSGIETLKSCIQELDQASLSVVSQNPIPRKENSLQGFTEQMIGAAREILNRVEPVRQSAKGEAETLGHRVTQLVSYFGPLASNAVGATNSLHSKQQTDLLDRTKTVCESALQLISAAKKGAGNSKMTHEHDEIDENVENMKEAVSDLMETLEGMAAAAGMVTSFIDQITTAMQQIDDRALGEFQDDLSFVDYQTQLVELVKQIARTAQDMMGKSISDVSEMATVAAGLARVYVALLLETKGALLSTSNPELASRIRSFVLELGQACIQLIKTGGNLQGSPDDSFAQQDLSESVRRVSETVSQVLAALQAGSRGTQACIDAASKVSRIIGDLDTTAMFAEAETLNPEDENDAFINYRDSILKTARALIEETKTLVTGATSSQEKLAVTAQNVVATMSQLADAVKLGAASHTSSNSEAQVLLIKAVRYVASALRDLIQSTKSAAGKNVQDPAMVNLKESARIMVNSVTSLLKTMKSVEEEHNRGTRALESTIEVIAQEIRALRSSDPPRKRANPEDLVRATKPITLATAKAVAAGNSCNQDDVILAANMGRRTISDMLAICKGAAWEAESIEIREKVLTAGQKCASEYQELLQRVIQILTKPTAESKQALLPVSRNLATHVTELVSVAQLLKSSDWEDPDDPIVIAENELLGAANSIDAAAKKLASLRPRRVQEANESLNFDEMILEAAKSIAAASSALIKAASSAQRELIEQGKINGRPNYTSEDGQWSEGLISAAKMVAAATHSLCEAANALVQGHSTEEKLTSAAKQVASSTAQLLVACKVRADSDSPAMKRLQAAGNAVKKATDNLVKAAQQAITREEERNLYFNTRMVEKIAQEIQARSEVSATFEAMLSLSLNFRENYNLCVRRSQMLRLEKELEGARTRLAMIRKATYHGQEDEGGVSDRKEYEACDRSESFDKSPMPEESQKPLDQTLSSIGERSGQSSPLQASAGDRDGSPTSPASPRSPKGSENPEGPASPRSPENSESPASLPFPDESLSKSHSATGIFTASNHPWFDTTSHPLTPHEIDQQQQLLDHQQPPQPNEPSIIDSPMLSVSASRSLFEQSSRATITVSSRTIERTYRVAKSTSSTTSQVKHT</sequence>
<feature type="coiled-coil region" evidence="4">
    <location>
        <begin position="1735"/>
        <end position="1769"/>
    </location>
</feature>
<dbReference type="GO" id="GO:0005200">
    <property type="term" value="F:structural constituent of cytoskeleton"/>
    <property type="evidence" value="ECO:0007669"/>
    <property type="project" value="InterPro"/>
</dbReference>
<dbReference type="Pfam" id="PF01608">
    <property type="entry name" value="I_LWEQ"/>
    <property type="match status" value="1"/>
</dbReference>
<dbReference type="Pfam" id="PF21896">
    <property type="entry name" value="Talin_IBS2B"/>
    <property type="match status" value="4"/>
</dbReference>
<dbReference type="Pfam" id="PF09141">
    <property type="entry name" value="Talin_middle"/>
    <property type="match status" value="1"/>
</dbReference>
<dbReference type="InterPro" id="IPR054082">
    <property type="entry name" value="Talin_IBS2B"/>
</dbReference>
<feature type="compositionally biased region" description="Low complexity" evidence="5">
    <location>
        <begin position="2642"/>
        <end position="2651"/>
    </location>
</feature>
<dbReference type="SUPFAM" id="SSF109880">
    <property type="entry name" value="A middle domain of Talin 1"/>
    <property type="match status" value="1"/>
</dbReference>
<dbReference type="SMART" id="SM00307">
    <property type="entry name" value="ILWEQ"/>
    <property type="match status" value="1"/>
</dbReference>
<dbReference type="EMBL" id="LR900013">
    <property type="protein sequence ID" value="CAD7243779.1"/>
    <property type="molecule type" value="Genomic_DNA"/>
</dbReference>
<dbReference type="InterPro" id="IPR019748">
    <property type="entry name" value="FERM_central"/>
</dbReference>
<dbReference type="InterPro" id="IPR014352">
    <property type="entry name" value="FERM/acyl-CoA-bd_prot_sf"/>
</dbReference>
<dbReference type="GO" id="GO:0005925">
    <property type="term" value="C:focal adhesion"/>
    <property type="evidence" value="ECO:0007669"/>
    <property type="project" value="InterPro"/>
</dbReference>
<dbReference type="Gene3D" id="3.10.20.90">
    <property type="entry name" value="Phosphatidylinositol 3-kinase Catalytic Subunit, Chain A, domain 1"/>
    <property type="match status" value="2"/>
</dbReference>
<dbReference type="SUPFAM" id="SSF50729">
    <property type="entry name" value="PH domain-like"/>
    <property type="match status" value="1"/>
</dbReference>
<feature type="domain" description="FERM" evidence="6">
    <location>
        <begin position="72"/>
        <end position="398"/>
    </location>
</feature>
<dbReference type="Pfam" id="PF21692">
    <property type="entry name" value="Talin_R4"/>
    <property type="match status" value="1"/>
</dbReference>
<evidence type="ECO:0000313" key="8">
    <source>
        <dbReference type="EMBL" id="CAD7243779.1"/>
    </source>
</evidence>
<dbReference type="CDD" id="cd10569">
    <property type="entry name" value="FERM_C_Talin"/>
    <property type="match status" value="1"/>
</dbReference>
<dbReference type="GO" id="GO:0005856">
    <property type="term" value="C:cytoskeleton"/>
    <property type="evidence" value="ECO:0007669"/>
    <property type="project" value="UniProtKB-SubCell"/>
</dbReference>
<dbReference type="Gene3D" id="1.20.1420.10">
    <property type="entry name" value="Talin, central domain"/>
    <property type="match status" value="8"/>
</dbReference>
<dbReference type="PANTHER" id="PTHR19981:SF1">
    <property type="entry name" value="RHEA, ISOFORM B"/>
    <property type="match status" value="1"/>
</dbReference>
<dbReference type="SUPFAM" id="SSF47220">
    <property type="entry name" value="alpha-catenin/vinculin-like"/>
    <property type="match status" value="5"/>
</dbReference>
<dbReference type="GO" id="GO:0005737">
    <property type="term" value="C:cytoplasm"/>
    <property type="evidence" value="ECO:0007669"/>
    <property type="project" value="TreeGrafter"/>
</dbReference>
<dbReference type="InterPro" id="IPR054060">
    <property type="entry name" value="TLN1-like_RS"/>
</dbReference>
<dbReference type="OrthoDB" id="10262320at2759"/>
<dbReference type="InterPro" id="IPR036476">
    <property type="entry name" value="Talin_cent_sf"/>
</dbReference>
<dbReference type="GO" id="GO:0030036">
    <property type="term" value="P:actin cytoskeleton organization"/>
    <property type="evidence" value="ECO:0007669"/>
    <property type="project" value="TreeGrafter"/>
</dbReference>
<dbReference type="SMART" id="SM00295">
    <property type="entry name" value="B41"/>
    <property type="match status" value="1"/>
</dbReference>
<dbReference type="InterPro" id="IPR036723">
    <property type="entry name" value="Alpha-catenin/vinculin-like_sf"/>
</dbReference>
<dbReference type="InterPro" id="IPR002558">
    <property type="entry name" value="ILWEQ_dom"/>
</dbReference>
<dbReference type="Pfam" id="PF08913">
    <property type="entry name" value="VBS"/>
    <property type="match status" value="1"/>
</dbReference>
<dbReference type="FunFam" id="1.20.80.10:FF:000007">
    <property type="entry name" value="Talin 2"/>
    <property type="match status" value="1"/>
</dbReference>
<dbReference type="CDD" id="cd14473">
    <property type="entry name" value="FERM_B-lobe"/>
    <property type="match status" value="1"/>
</dbReference>
<evidence type="ECO:0000256" key="3">
    <source>
        <dbReference type="ARBA" id="ARBA00023212"/>
    </source>
</evidence>
<accession>A0A7R8X9R5</accession>
<evidence type="ECO:0000256" key="5">
    <source>
        <dbReference type="SAM" id="MobiDB-lite"/>
    </source>
</evidence>
<dbReference type="SUPFAM" id="SSF47031">
    <property type="entry name" value="Second domain of FERM"/>
    <property type="match status" value="1"/>
</dbReference>
<dbReference type="InterPro" id="IPR015009">
    <property type="entry name" value="Vinculin-bd_dom"/>
</dbReference>
<dbReference type="InterPro" id="IPR019749">
    <property type="entry name" value="Band_41_domain"/>
</dbReference>
<dbReference type="Pfam" id="PF00373">
    <property type="entry name" value="FERM_M"/>
    <property type="match status" value="1"/>
</dbReference>
<dbReference type="EMBL" id="CAJPEV010000496">
    <property type="protein sequence ID" value="CAG0885857.1"/>
    <property type="molecule type" value="Genomic_DNA"/>
</dbReference>
<dbReference type="InterPro" id="IPR032425">
    <property type="entry name" value="FERM_f0"/>
</dbReference>
<evidence type="ECO:0008006" key="10">
    <source>
        <dbReference type="Google" id="ProtNLM"/>
    </source>
</evidence>
<evidence type="ECO:0000256" key="4">
    <source>
        <dbReference type="SAM" id="Coils"/>
    </source>
</evidence>
<dbReference type="SUPFAM" id="SSF109885">
    <property type="entry name" value="I/LWEQ domain"/>
    <property type="match status" value="5"/>
</dbReference>
<dbReference type="Pfam" id="PF25177">
    <property type="entry name" value="Talin_VBS2"/>
    <property type="match status" value="1"/>
</dbReference>
<dbReference type="InterPro" id="IPR011993">
    <property type="entry name" value="PH-like_dom_sf"/>
</dbReference>
<feature type="region of interest" description="Disordered" evidence="5">
    <location>
        <begin position="2506"/>
        <end position="2663"/>
    </location>
</feature>
<evidence type="ECO:0000256" key="1">
    <source>
        <dbReference type="ARBA" id="ARBA00004245"/>
    </source>
</evidence>
<feature type="coiled-coil region" evidence="4">
    <location>
        <begin position="2406"/>
        <end position="2434"/>
    </location>
</feature>
<dbReference type="PROSITE" id="PS50945">
    <property type="entry name" value="I_LWEQ"/>
    <property type="match status" value="1"/>
</dbReference>
<dbReference type="PANTHER" id="PTHR19981">
    <property type="entry name" value="TALIN"/>
    <property type="match status" value="1"/>
</dbReference>
<dbReference type="InterPro" id="IPR035963">
    <property type="entry name" value="FERM_2"/>
</dbReference>
<dbReference type="InterPro" id="IPR015224">
    <property type="entry name" value="Talin_cent"/>
</dbReference>
<dbReference type="Pfam" id="PF21865">
    <property type="entry name" value="TLN1-like_RS"/>
    <property type="match status" value="2"/>
</dbReference>
<keyword evidence="3" id="KW-0206">Cytoskeleton</keyword>
<dbReference type="InterPro" id="IPR037438">
    <property type="entry name" value="Talin1/2-RS"/>
</dbReference>
<feature type="compositionally biased region" description="Polar residues" evidence="5">
    <location>
        <begin position="2612"/>
        <end position="2634"/>
    </location>
</feature>
<dbReference type="Gene3D" id="1.20.120.230">
    <property type="entry name" value="Alpha-catenin/vinculin-like"/>
    <property type="match status" value="4"/>
</dbReference>
<dbReference type="Pfam" id="PF16511">
    <property type="entry name" value="FERM_f0"/>
    <property type="match status" value="1"/>
</dbReference>
<name>A0A7R8X9R5_9CRUS</name>
<organism evidence="8">
    <name type="scientific">Darwinula stevensoni</name>
    <dbReference type="NCBI Taxonomy" id="69355"/>
    <lineage>
        <taxon>Eukaryota</taxon>
        <taxon>Metazoa</taxon>
        <taxon>Ecdysozoa</taxon>
        <taxon>Arthropoda</taxon>
        <taxon>Crustacea</taxon>
        <taxon>Oligostraca</taxon>
        <taxon>Ostracoda</taxon>
        <taxon>Podocopa</taxon>
        <taxon>Podocopida</taxon>
        <taxon>Darwinulocopina</taxon>
        <taxon>Darwinuloidea</taxon>
        <taxon>Darwinulidae</taxon>
        <taxon>Darwinula</taxon>
    </lineage>
</organism>
<dbReference type="GO" id="GO:0009887">
    <property type="term" value="P:animal organ morphogenesis"/>
    <property type="evidence" value="ECO:0007669"/>
    <property type="project" value="UniProtKB-ARBA"/>
</dbReference>
<dbReference type="CDD" id="cd17090">
    <property type="entry name" value="FERM_F1_TLN"/>
    <property type="match status" value="1"/>
</dbReference>
<dbReference type="GO" id="GO:0005178">
    <property type="term" value="F:integrin binding"/>
    <property type="evidence" value="ECO:0007669"/>
    <property type="project" value="TreeGrafter"/>
</dbReference>
<dbReference type="InterPro" id="IPR057346">
    <property type="entry name" value="Talin1/2_VBS2"/>
</dbReference>
<evidence type="ECO:0000259" key="6">
    <source>
        <dbReference type="PROSITE" id="PS50057"/>
    </source>
</evidence>
<dbReference type="FunFam" id="2.30.29.30:FF:000028">
    <property type="entry name" value="Talin 2"/>
    <property type="match status" value="1"/>
</dbReference>
<dbReference type="CDD" id="cd17089">
    <property type="entry name" value="FERM_F0_TLN"/>
    <property type="match status" value="1"/>
</dbReference>
<dbReference type="GO" id="GO:0048731">
    <property type="term" value="P:system development"/>
    <property type="evidence" value="ECO:0007669"/>
    <property type="project" value="UniProtKB-ARBA"/>
</dbReference>
<dbReference type="GO" id="GO:0005886">
    <property type="term" value="C:plasma membrane"/>
    <property type="evidence" value="ECO:0007669"/>
    <property type="project" value="TreeGrafter"/>
</dbReference>
<proteinExistence type="predicted"/>
<dbReference type="Gene3D" id="1.20.80.10">
    <property type="match status" value="1"/>
</dbReference>
<dbReference type="GO" id="GO:0001726">
    <property type="term" value="C:ruffle"/>
    <property type="evidence" value="ECO:0007669"/>
    <property type="project" value="InterPro"/>
</dbReference>
<keyword evidence="2" id="KW-0963">Cytoplasm</keyword>
<comment type="subcellular location">
    <subcellularLocation>
        <location evidence="1">Cytoplasm</location>
        <location evidence="1">Cytoskeleton</location>
    </subcellularLocation>
</comment>
<feature type="domain" description="I/LWEQ" evidence="7">
    <location>
        <begin position="2244"/>
        <end position="2508"/>
    </location>
</feature>
<keyword evidence="9" id="KW-1185">Reference proteome</keyword>
<dbReference type="GO" id="GO:0098609">
    <property type="term" value="P:cell-cell adhesion"/>
    <property type="evidence" value="ECO:0007669"/>
    <property type="project" value="TreeGrafter"/>
</dbReference>